<keyword evidence="8 12" id="KW-0798">TonB box</keyword>
<dbReference type="PANTHER" id="PTHR32552:SF81">
    <property type="entry name" value="TONB-DEPENDENT OUTER MEMBRANE RECEPTOR"/>
    <property type="match status" value="1"/>
</dbReference>
<evidence type="ECO:0000256" key="5">
    <source>
        <dbReference type="ARBA" id="ARBA00022692"/>
    </source>
</evidence>
<dbReference type="InterPro" id="IPR039426">
    <property type="entry name" value="TonB-dep_rcpt-like"/>
</dbReference>
<dbReference type="InterPro" id="IPR000531">
    <property type="entry name" value="Beta-barrel_TonB"/>
</dbReference>
<evidence type="ECO:0000256" key="1">
    <source>
        <dbReference type="ARBA" id="ARBA00004571"/>
    </source>
</evidence>
<evidence type="ECO:0000256" key="13">
    <source>
        <dbReference type="SAM" id="SignalP"/>
    </source>
</evidence>
<comment type="caution">
    <text evidence="16">The sequence shown here is derived from an EMBL/GenBank/DDBJ whole genome shotgun (WGS) entry which is preliminary data.</text>
</comment>
<gene>
    <name evidence="16" type="ORF">EYC98_05530</name>
</gene>
<evidence type="ECO:0000256" key="8">
    <source>
        <dbReference type="ARBA" id="ARBA00023077"/>
    </source>
</evidence>
<evidence type="ECO:0000313" key="16">
    <source>
        <dbReference type="EMBL" id="MCX2980330.1"/>
    </source>
</evidence>
<evidence type="ECO:0000256" key="2">
    <source>
        <dbReference type="ARBA" id="ARBA00022448"/>
    </source>
</evidence>
<dbReference type="SUPFAM" id="SSF56935">
    <property type="entry name" value="Porins"/>
    <property type="match status" value="1"/>
</dbReference>
<keyword evidence="9 11" id="KW-0472">Membrane</keyword>
<sequence length="805" mass="89712">MKQLPLAVLAITTAASIPLYAQSITALEEVIVTANKRETNLLETPAAVSAFDSNTRDLLGIDNAWDLVGRTPSLSVTSYRVSLRGVGRPNLAVGSDPGIGIYWDGFYQTEIGIMDWSNLFDIERVEVLRGPQGTLYGRNSIGGAINLISKMPTDELSGDVNIELGNYGYQVAQGLVSGPITEDFSALLAVSSIKRDGFTENLENGQDLDDLDRRYVNLILRYNWNDNWTTTLKGHRFEQNNTPSNNSNRPDPYDREYIELVNDQDTGAPLNLPGIYPGQSFANPHQGYLMENPGATNDQEVRIDSMPESSTEANGLIMTNDISLDGYLVRWIAGYADYDFQPSYDSDHSVARLSGLDWSKIYANGVPVSVFTGIERTPSFQNLIVSQNAEFQSHDLQLHSESDGPLNFIAGVYYYHSKEDQYLTFTEENQDLMDVYRFFGAALLGGAPVSDSNRLYEGRAKVETTSWAVYGQGDWEYSDDTTFTLGLRYSTDKKEGSDRTFAQFVGEVGTDGYIDREIDDDWDDVTWRLAVDHTLSDNGMVYAFVASGYRAGGFNFMKPTASTDVDQVEPESLISYEIGYKASLMESRLQVSTAAFYYDYTDLHVLKRDVVNGITLNSFVNAPEATIYGIEAEATGLVGDHLLLSGTYSYNQSEYGDFYSKDAVACSLGPLLEGNASDPLCADEQNLNGNQFPLTPDHKVSLNATVNWELAQLNWALTGSYMYTGKQYMEPFNRADYDEIDAWDRFDANLVMRPQDGPWTLTAWVKNITDDREIVFQGRPSPVNHLATVTLTDPRTYGLRFNYAF</sequence>
<dbReference type="PROSITE" id="PS52016">
    <property type="entry name" value="TONB_DEPENDENT_REC_3"/>
    <property type="match status" value="1"/>
</dbReference>
<dbReference type="Pfam" id="PF00593">
    <property type="entry name" value="TonB_dep_Rec_b-barrel"/>
    <property type="match status" value="1"/>
</dbReference>
<name>A0ABT3TEU6_9GAMM</name>
<dbReference type="RefSeq" id="WP_279244307.1">
    <property type="nucleotide sequence ID" value="NZ_SHNN01000001.1"/>
</dbReference>
<feature type="domain" description="TonB-dependent receptor plug" evidence="15">
    <location>
        <begin position="42"/>
        <end position="144"/>
    </location>
</feature>
<dbReference type="PANTHER" id="PTHR32552">
    <property type="entry name" value="FERRICHROME IRON RECEPTOR-RELATED"/>
    <property type="match status" value="1"/>
</dbReference>
<accession>A0ABT3TEU6</accession>
<proteinExistence type="inferred from homology"/>
<evidence type="ECO:0000256" key="7">
    <source>
        <dbReference type="ARBA" id="ARBA00023065"/>
    </source>
</evidence>
<protein>
    <recommendedName>
        <fullName evidence="18">TonB-dependent receptor</fullName>
    </recommendedName>
</protein>
<dbReference type="Pfam" id="PF07715">
    <property type="entry name" value="Plug"/>
    <property type="match status" value="1"/>
</dbReference>
<evidence type="ECO:0000256" key="9">
    <source>
        <dbReference type="ARBA" id="ARBA00023136"/>
    </source>
</evidence>
<evidence type="ECO:0000256" key="4">
    <source>
        <dbReference type="ARBA" id="ARBA00022496"/>
    </source>
</evidence>
<keyword evidence="7" id="KW-0406">Ion transport</keyword>
<dbReference type="Gene3D" id="2.40.170.20">
    <property type="entry name" value="TonB-dependent receptor, beta-barrel domain"/>
    <property type="match status" value="1"/>
</dbReference>
<feature type="domain" description="TonB-dependent receptor-like beta-barrel" evidence="14">
    <location>
        <begin position="354"/>
        <end position="768"/>
    </location>
</feature>
<evidence type="ECO:0000259" key="14">
    <source>
        <dbReference type="Pfam" id="PF00593"/>
    </source>
</evidence>
<organism evidence="16 17">
    <name type="scientific">Candidatus Litorirhabdus singularis</name>
    <dbReference type="NCBI Taxonomy" id="2518993"/>
    <lineage>
        <taxon>Bacteria</taxon>
        <taxon>Pseudomonadati</taxon>
        <taxon>Pseudomonadota</taxon>
        <taxon>Gammaproteobacteria</taxon>
        <taxon>Cellvibrionales</taxon>
        <taxon>Halieaceae</taxon>
        <taxon>Candidatus Litorirhabdus</taxon>
    </lineage>
</organism>
<comment type="similarity">
    <text evidence="11 12">Belongs to the TonB-dependent receptor family.</text>
</comment>
<keyword evidence="10 11" id="KW-0998">Cell outer membrane</keyword>
<reference evidence="16" key="1">
    <citation type="submission" date="2019-02" db="EMBL/GenBank/DDBJ databases">
        <authorList>
            <person name="Li S.-H."/>
        </authorList>
    </citation>
    <scope>NUCLEOTIDE SEQUENCE</scope>
    <source>
        <strain evidence="16">IMCC14734</strain>
    </source>
</reference>
<comment type="subcellular location">
    <subcellularLocation>
        <location evidence="1 11">Cell outer membrane</location>
        <topology evidence="1 11">Multi-pass membrane protein</topology>
    </subcellularLocation>
</comment>
<keyword evidence="4" id="KW-0410">Iron transport</keyword>
<evidence type="ECO:0000256" key="11">
    <source>
        <dbReference type="PROSITE-ProRule" id="PRU01360"/>
    </source>
</evidence>
<keyword evidence="6" id="KW-0408">Iron</keyword>
<keyword evidence="2 11" id="KW-0813">Transport</keyword>
<dbReference type="Proteomes" id="UP001143362">
    <property type="component" value="Unassembled WGS sequence"/>
</dbReference>
<dbReference type="InterPro" id="IPR036942">
    <property type="entry name" value="Beta-barrel_TonB_sf"/>
</dbReference>
<feature type="chain" id="PRO_5045209533" description="TonB-dependent receptor" evidence="13">
    <location>
        <begin position="22"/>
        <end position="805"/>
    </location>
</feature>
<keyword evidence="17" id="KW-1185">Reference proteome</keyword>
<evidence type="ECO:0000256" key="6">
    <source>
        <dbReference type="ARBA" id="ARBA00023004"/>
    </source>
</evidence>
<evidence type="ECO:0000256" key="12">
    <source>
        <dbReference type="RuleBase" id="RU003357"/>
    </source>
</evidence>
<keyword evidence="3 11" id="KW-1134">Transmembrane beta strand</keyword>
<evidence type="ECO:0008006" key="18">
    <source>
        <dbReference type="Google" id="ProtNLM"/>
    </source>
</evidence>
<evidence type="ECO:0000313" key="17">
    <source>
        <dbReference type="Proteomes" id="UP001143362"/>
    </source>
</evidence>
<keyword evidence="5 11" id="KW-0812">Transmembrane</keyword>
<dbReference type="EMBL" id="SHNN01000001">
    <property type="protein sequence ID" value="MCX2980330.1"/>
    <property type="molecule type" value="Genomic_DNA"/>
</dbReference>
<keyword evidence="13" id="KW-0732">Signal</keyword>
<feature type="signal peptide" evidence="13">
    <location>
        <begin position="1"/>
        <end position="21"/>
    </location>
</feature>
<evidence type="ECO:0000256" key="10">
    <source>
        <dbReference type="ARBA" id="ARBA00023237"/>
    </source>
</evidence>
<dbReference type="InterPro" id="IPR012910">
    <property type="entry name" value="Plug_dom"/>
</dbReference>
<evidence type="ECO:0000259" key="15">
    <source>
        <dbReference type="Pfam" id="PF07715"/>
    </source>
</evidence>
<evidence type="ECO:0000256" key="3">
    <source>
        <dbReference type="ARBA" id="ARBA00022452"/>
    </source>
</evidence>